<proteinExistence type="predicted"/>
<dbReference type="RefSeq" id="WP_377342231.1">
    <property type="nucleotide sequence ID" value="NZ_JBHLUE010000019.1"/>
</dbReference>
<keyword evidence="2" id="KW-0472">Membrane</keyword>
<accession>A0ABV6P2Y6</accession>
<dbReference type="Proteomes" id="UP001589894">
    <property type="component" value="Unassembled WGS sequence"/>
</dbReference>
<evidence type="ECO:0000256" key="2">
    <source>
        <dbReference type="SAM" id="Phobius"/>
    </source>
</evidence>
<reference evidence="3 4" key="1">
    <citation type="submission" date="2024-09" db="EMBL/GenBank/DDBJ databases">
        <authorList>
            <person name="Sun Q."/>
            <person name="Mori K."/>
        </authorList>
    </citation>
    <scope>NUCLEOTIDE SEQUENCE [LARGE SCALE GENOMIC DNA]</scope>
    <source>
        <strain evidence="3 4">TBRC 2205</strain>
    </source>
</reference>
<gene>
    <name evidence="3" type="ORF">ACFFHU_23275</name>
</gene>
<feature type="transmembrane region" description="Helical" evidence="2">
    <location>
        <begin position="213"/>
        <end position="231"/>
    </location>
</feature>
<evidence type="ECO:0000256" key="1">
    <source>
        <dbReference type="SAM" id="Coils"/>
    </source>
</evidence>
<feature type="transmembrane region" description="Helical" evidence="2">
    <location>
        <begin position="144"/>
        <end position="166"/>
    </location>
</feature>
<comment type="caution">
    <text evidence="3">The sequence shown here is derived from an EMBL/GenBank/DDBJ whole genome shotgun (WGS) entry which is preliminary data.</text>
</comment>
<feature type="transmembrane region" description="Helical" evidence="2">
    <location>
        <begin position="178"/>
        <end position="201"/>
    </location>
</feature>
<protein>
    <submittedName>
        <fullName evidence="3">Uncharacterized protein</fullName>
    </submittedName>
</protein>
<sequence>MGGEPGVRTPRSQVEPVDRGYADLLGQLAALSARVAAQRAEAQSWYAGQREAADRAVANAQDAVRRAEDRFGAAKEAAERVDAEVDALWQALPGRLGVPAGRLGAPPAPAADAPEDPVRPLEAARALLTRAARPAELPASVNPVLVLFGVLGAALAAGLGALVRLAGARYGGDLRVGLPVVALVVTLLGPVVGLVPARRLADRRHAVLGPRPITVVVVAGLLTTGVLVALLR</sequence>
<keyword evidence="4" id="KW-1185">Reference proteome</keyword>
<keyword evidence="1" id="KW-0175">Coiled coil</keyword>
<evidence type="ECO:0000313" key="4">
    <source>
        <dbReference type="Proteomes" id="UP001589894"/>
    </source>
</evidence>
<name>A0ABV6P2Y6_9ACTN</name>
<keyword evidence="2" id="KW-0812">Transmembrane</keyword>
<feature type="coiled-coil region" evidence="1">
    <location>
        <begin position="50"/>
        <end position="84"/>
    </location>
</feature>
<keyword evidence="2" id="KW-1133">Transmembrane helix</keyword>
<dbReference type="EMBL" id="JBHLUE010000019">
    <property type="protein sequence ID" value="MFC0567049.1"/>
    <property type="molecule type" value="Genomic_DNA"/>
</dbReference>
<evidence type="ECO:0000313" key="3">
    <source>
        <dbReference type="EMBL" id="MFC0567049.1"/>
    </source>
</evidence>
<organism evidence="3 4">
    <name type="scientific">Plantactinospora siamensis</name>
    <dbReference type="NCBI Taxonomy" id="555372"/>
    <lineage>
        <taxon>Bacteria</taxon>
        <taxon>Bacillati</taxon>
        <taxon>Actinomycetota</taxon>
        <taxon>Actinomycetes</taxon>
        <taxon>Micromonosporales</taxon>
        <taxon>Micromonosporaceae</taxon>
        <taxon>Plantactinospora</taxon>
    </lineage>
</organism>